<dbReference type="InterPro" id="IPR001810">
    <property type="entry name" value="F-box_dom"/>
</dbReference>
<dbReference type="AlphaFoldDB" id="A0A4S4ML18"/>
<dbReference type="Proteomes" id="UP000308730">
    <property type="component" value="Unassembled WGS sequence"/>
</dbReference>
<protein>
    <recommendedName>
        <fullName evidence="2">F-box domain-containing protein</fullName>
    </recommendedName>
</protein>
<feature type="domain" description="F-box" evidence="2">
    <location>
        <begin position="101"/>
        <end position="132"/>
    </location>
</feature>
<evidence type="ECO:0000256" key="1">
    <source>
        <dbReference type="SAM" id="MobiDB-lite"/>
    </source>
</evidence>
<evidence type="ECO:0000259" key="2">
    <source>
        <dbReference type="Pfam" id="PF00646"/>
    </source>
</evidence>
<comment type="caution">
    <text evidence="3">The sequence shown here is derived from an EMBL/GenBank/DDBJ whole genome shotgun (WGS) entry which is preliminary data.</text>
</comment>
<proteinExistence type="predicted"/>
<accession>A0A4S4ML18</accession>
<dbReference type="SUPFAM" id="SSF81383">
    <property type="entry name" value="F-box domain"/>
    <property type="match status" value="1"/>
</dbReference>
<sequence length="420" mass="47539">MGRSTSPQYFTLAVMRKSLPNSAWKKEHPPPSGDKRARDRLQRLRYDRAINRPLADKPTKIHPPAGYLTTPQPDHLPETRGSLAMRVIHNSVTDTDSDKVNDIWATIITLLDLPSLLKCATVSSHWRALVKKELELTYNAHLRQMGFDPVPFRKLLQMGDAVLIGQFPLAMIERRIREWDITHIHVACPWYTFGRTVDTLRRVHGVVFAGEARRDVLATVPETLTITGVLGEVPSRKRITVHRSPYDNPLGEAVTPQCTVDANVLTADSLVCAFPRLTLMKRGLYGPDHAAVDTNVIWYWEHGWDLRWSARSWFPPGGPCAKDAYDAHAWRHLGDGKCLQFAFDTDSLQLPPSFHDGTRYLPFTTTTRFRRGGICIKNDRVLTEFAFEVATLNPQGSCQYINPAVCRDEHADFPPSDDED</sequence>
<keyword evidence="4" id="KW-1185">Reference proteome</keyword>
<dbReference type="InterPro" id="IPR036047">
    <property type="entry name" value="F-box-like_dom_sf"/>
</dbReference>
<dbReference type="Pfam" id="PF00646">
    <property type="entry name" value="F-box"/>
    <property type="match status" value="1"/>
</dbReference>
<feature type="compositionally biased region" description="Basic and acidic residues" evidence="1">
    <location>
        <begin position="24"/>
        <end position="39"/>
    </location>
</feature>
<feature type="region of interest" description="Disordered" evidence="1">
    <location>
        <begin position="20"/>
        <end position="39"/>
    </location>
</feature>
<evidence type="ECO:0000313" key="3">
    <source>
        <dbReference type="EMBL" id="THH26544.1"/>
    </source>
</evidence>
<evidence type="ECO:0000313" key="4">
    <source>
        <dbReference type="Proteomes" id="UP000308730"/>
    </source>
</evidence>
<organism evidence="3 4">
    <name type="scientific">Antrodiella citrinella</name>
    <dbReference type="NCBI Taxonomy" id="2447956"/>
    <lineage>
        <taxon>Eukaryota</taxon>
        <taxon>Fungi</taxon>
        <taxon>Dikarya</taxon>
        <taxon>Basidiomycota</taxon>
        <taxon>Agaricomycotina</taxon>
        <taxon>Agaricomycetes</taxon>
        <taxon>Polyporales</taxon>
        <taxon>Steccherinaceae</taxon>
        <taxon>Antrodiella</taxon>
    </lineage>
</organism>
<reference evidence="3 4" key="1">
    <citation type="submission" date="2019-02" db="EMBL/GenBank/DDBJ databases">
        <title>Genome sequencing of the rare red list fungi Antrodiella citrinella (Flaviporus citrinellus).</title>
        <authorList>
            <person name="Buettner E."/>
            <person name="Kellner H."/>
        </authorList>
    </citation>
    <scope>NUCLEOTIDE SEQUENCE [LARGE SCALE GENOMIC DNA]</scope>
    <source>
        <strain evidence="3 4">DSM 108506</strain>
    </source>
</reference>
<gene>
    <name evidence="3" type="ORF">EUX98_g7643</name>
</gene>
<dbReference type="EMBL" id="SGPM01000336">
    <property type="protein sequence ID" value="THH26544.1"/>
    <property type="molecule type" value="Genomic_DNA"/>
</dbReference>
<name>A0A4S4ML18_9APHY</name>